<evidence type="ECO:0000313" key="1">
    <source>
        <dbReference type="EMBL" id="QJA54912.1"/>
    </source>
</evidence>
<gene>
    <name evidence="1" type="ORF">TM448A06145_0009</name>
</gene>
<dbReference type="AlphaFoldDB" id="A0A6H2A5B9"/>
<dbReference type="EMBL" id="MT144549">
    <property type="protein sequence ID" value="QJA54912.1"/>
    <property type="molecule type" value="Genomic_DNA"/>
</dbReference>
<organism evidence="1">
    <name type="scientific">viral metagenome</name>
    <dbReference type="NCBI Taxonomy" id="1070528"/>
    <lineage>
        <taxon>unclassified sequences</taxon>
        <taxon>metagenomes</taxon>
        <taxon>organismal metagenomes</taxon>
    </lineage>
</organism>
<reference evidence="1" key="1">
    <citation type="submission" date="2020-03" db="EMBL/GenBank/DDBJ databases">
        <title>The deep terrestrial virosphere.</title>
        <authorList>
            <person name="Holmfeldt K."/>
            <person name="Nilsson E."/>
            <person name="Simone D."/>
            <person name="Lopez-Fernandez M."/>
            <person name="Wu X."/>
            <person name="de Brujin I."/>
            <person name="Lundin D."/>
            <person name="Andersson A."/>
            <person name="Bertilsson S."/>
            <person name="Dopson M."/>
        </authorList>
    </citation>
    <scope>NUCLEOTIDE SEQUENCE</scope>
    <source>
        <strain evidence="1">TM448A06145</strain>
    </source>
</reference>
<name>A0A6H2A5B9_9ZZZZ</name>
<accession>A0A6H2A5B9</accession>
<proteinExistence type="predicted"/>
<sequence>MPKVRIEIEKKRHAKHVFTLQALKRINNRVYKIPGLVELFDKIKAKVSELNSLEFKEDTD</sequence>
<protein>
    <submittedName>
        <fullName evidence="1">Uncharacterized protein</fullName>
    </submittedName>
</protein>